<feature type="compositionally biased region" description="Basic and acidic residues" evidence="1">
    <location>
        <begin position="46"/>
        <end position="57"/>
    </location>
</feature>
<dbReference type="Gene3D" id="1.10.10.10">
    <property type="entry name" value="Winged helix-like DNA-binding domain superfamily/Winged helix DNA-binding domain"/>
    <property type="match status" value="2"/>
</dbReference>
<evidence type="ECO:0000313" key="3">
    <source>
        <dbReference type="Proteomes" id="UP000321408"/>
    </source>
</evidence>
<keyword evidence="3" id="KW-1185">Reference proteome</keyword>
<dbReference type="EMBL" id="CP042905">
    <property type="protein sequence ID" value="QEE17806.1"/>
    <property type="molecule type" value="Genomic_DNA"/>
</dbReference>
<proteinExistence type="predicted"/>
<evidence type="ECO:0000313" key="2">
    <source>
        <dbReference type="EMBL" id="QEE17806.1"/>
    </source>
</evidence>
<dbReference type="PANTHER" id="PTHR36216:SF1">
    <property type="entry name" value="HTH ARSR-TYPE DOMAIN-CONTAINING PROTEIN"/>
    <property type="match status" value="1"/>
</dbReference>
<feature type="compositionally biased region" description="Basic and acidic residues" evidence="1">
    <location>
        <begin position="13"/>
        <end position="35"/>
    </location>
</feature>
<reference evidence="2 3" key="1">
    <citation type="journal article" date="2020" name="Nature">
        <title>Isolation of an archaeon at the prokaryote-eukaryote interface.</title>
        <authorList>
            <person name="Imachi H."/>
            <person name="Nobu M.K."/>
            <person name="Nakahara N."/>
            <person name="Morono Y."/>
            <person name="Ogawara M."/>
            <person name="Takaki Y."/>
            <person name="Takano Y."/>
            <person name="Uematsu K."/>
            <person name="Ikuta T."/>
            <person name="Ito M."/>
            <person name="Matsui Y."/>
            <person name="Miyazaki M."/>
            <person name="Murata K."/>
            <person name="Saito Y."/>
            <person name="Sakai S."/>
            <person name="Song C."/>
            <person name="Tasumi E."/>
            <person name="Yamanaka Y."/>
            <person name="Yamaguchi T."/>
            <person name="Kamagata Y."/>
            <person name="Tamaki H."/>
            <person name="Takai K."/>
        </authorList>
    </citation>
    <scope>NUCLEOTIDE SEQUENCE [LARGE SCALE GENOMIC DNA]</scope>
    <source>
        <strain evidence="2 3">MK-D1</strain>
    </source>
</reference>
<feature type="region of interest" description="Disordered" evidence="1">
    <location>
        <begin position="1"/>
        <end position="70"/>
    </location>
</feature>
<protein>
    <recommendedName>
        <fullName evidence="4">HTH arsR-type domain-containing protein</fullName>
    </recommendedName>
</protein>
<dbReference type="InterPro" id="IPR011991">
    <property type="entry name" value="ArsR-like_HTH"/>
</dbReference>
<dbReference type="InterPro" id="IPR036388">
    <property type="entry name" value="WH-like_DNA-bd_sf"/>
</dbReference>
<organism evidence="2 3">
    <name type="scientific">Promethearchaeum syntrophicum</name>
    <dbReference type="NCBI Taxonomy" id="2594042"/>
    <lineage>
        <taxon>Archaea</taxon>
        <taxon>Promethearchaeati</taxon>
        <taxon>Promethearchaeota</taxon>
        <taxon>Promethearchaeia</taxon>
        <taxon>Promethearchaeales</taxon>
        <taxon>Promethearchaeaceae</taxon>
        <taxon>Promethearchaeum</taxon>
    </lineage>
</organism>
<reference evidence="2 3" key="2">
    <citation type="journal article" date="2024" name="Int. J. Syst. Evol. Microbiol.">
        <title>Promethearchaeum syntrophicum gen. nov., sp. nov., an anaerobic, obligately syntrophic archaeon, the first isolate of the lineage 'Asgard' archaea, and proposal of the new archaeal phylum Promethearchaeota phyl. nov. and kingdom Promethearchaeati regn. nov.</title>
        <authorList>
            <person name="Imachi H."/>
            <person name="Nobu M.K."/>
            <person name="Kato S."/>
            <person name="Takaki Y."/>
            <person name="Miyazaki M."/>
            <person name="Miyata M."/>
            <person name="Ogawara M."/>
            <person name="Saito Y."/>
            <person name="Sakai S."/>
            <person name="Tahara Y.O."/>
            <person name="Takano Y."/>
            <person name="Tasumi E."/>
            <person name="Uematsu K."/>
            <person name="Yoshimura T."/>
            <person name="Itoh T."/>
            <person name="Ohkuma M."/>
            <person name="Takai K."/>
        </authorList>
    </citation>
    <scope>NUCLEOTIDE SEQUENCE [LARGE SCALE GENOMIC DNA]</scope>
    <source>
        <strain evidence="2 3">MK-D1</strain>
    </source>
</reference>
<name>A0A5B9DGC8_9ARCH</name>
<dbReference type="SUPFAM" id="SSF46785">
    <property type="entry name" value="Winged helix' DNA-binding domain"/>
    <property type="match status" value="1"/>
</dbReference>
<evidence type="ECO:0000256" key="1">
    <source>
        <dbReference type="SAM" id="MobiDB-lite"/>
    </source>
</evidence>
<accession>A0A5B9DGC8</accession>
<dbReference type="Proteomes" id="UP000321408">
    <property type="component" value="Chromosome"/>
</dbReference>
<dbReference type="RefSeq" id="WP_147664691.1">
    <property type="nucleotide sequence ID" value="NZ_CP042905.2"/>
</dbReference>
<dbReference type="PANTHER" id="PTHR36216">
    <property type="entry name" value="TRANSCRIPTIONAL REGULATOR, TRMB"/>
    <property type="match status" value="1"/>
</dbReference>
<dbReference type="CDD" id="cd00090">
    <property type="entry name" value="HTH_ARSR"/>
    <property type="match status" value="1"/>
</dbReference>
<evidence type="ECO:0008006" key="4">
    <source>
        <dbReference type="Google" id="ProtNLM"/>
    </source>
</evidence>
<dbReference type="GeneID" id="41331612"/>
<gene>
    <name evidence="2" type="ORF">DSAG12_03644</name>
</gene>
<dbReference type="AlphaFoldDB" id="A0A5B9DGC8"/>
<dbReference type="InterPro" id="IPR036390">
    <property type="entry name" value="WH_DNA-bd_sf"/>
</dbReference>
<dbReference type="KEGG" id="psyt:DSAG12_03644"/>
<sequence>MSEKQIIRPKKPKTGDKNIKSEEDKTSTKSQKEEIISSLYPSKTKSAPEIKPLKQEFKPFPGTESEIDEKSRTKNIKQIITHQNKEQQEDLKGIKPTVFQPFPTLSESESAISPEISTPLQNEIVPSIDDTIDQLIEAKENPIEKLEREYENLSTLEKSVLDIAKSILKKKKYNSSLEVDRVETMSPLVEQLYSKCIARLTHTQGFSKESIFACIKDLIQNKWMVTEQRRTRREILQAETLKNVLNFIHEHPGTHARDTLIEEELHITRNPFIKHVMVLEAFGLVRSKRIGRTQNYFLENVPEIFDDFVVLFLNPLVTNILMILIKEKVGLSEVARRLGVYHGAIQYHIKNLISMNLINKVDNSLNVNTELLRRYNDLFKVPPFGNVMSL</sequence>